<comment type="subcellular location">
    <subcellularLocation>
        <location evidence="1 3 4">Nucleus</location>
    </subcellularLocation>
</comment>
<proteinExistence type="predicted"/>
<feature type="region of interest" description="Disordered" evidence="5">
    <location>
        <begin position="226"/>
        <end position="294"/>
    </location>
</feature>
<dbReference type="InterPro" id="IPR001356">
    <property type="entry name" value="HD"/>
</dbReference>
<dbReference type="SUPFAM" id="SSF46689">
    <property type="entry name" value="Homeodomain-like"/>
    <property type="match status" value="1"/>
</dbReference>
<evidence type="ECO:0000256" key="1">
    <source>
        <dbReference type="ARBA" id="ARBA00004123"/>
    </source>
</evidence>
<feature type="compositionally biased region" description="Low complexity" evidence="5">
    <location>
        <begin position="238"/>
        <end position="260"/>
    </location>
</feature>
<dbReference type="OrthoDB" id="6159439at2759"/>
<dbReference type="PROSITE" id="PS50071">
    <property type="entry name" value="HOMEOBOX_2"/>
    <property type="match status" value="1"/>
</dbReference>
<feature type="region of interest" description="Disordered" evidence="5">
    <location>
        <begin position="460"/>
        <end position="479"/>
    </location>
</feature>
<evidence type="ECO:0000313" key="7">
    <source>
        <dbReference type="EMBL" id="KIW34784.1"/>
    </source>
</evidence>
<feature type="domain" description="Homeobox" evidence="6">
    <location>
        <begin position="131"/>
        <end position="191"/>
    </location>
</feature>
<dbReference type="Gene3D" id="1.10.10.60">
    <property type="entry name" value="Homeodomain-like"/>
    <property type="match status" value="1"/>
</dbReference>
<dbReference type="GO" id="GO:0006357">
    <property type="term" value="P:regulation of transcription by RNA polymerase II"/>
    <property type="evidence" value="ECO:0007669"/>
    <property type="project" value="TreeGrafter"/>
</dbReference>
<dbReference type="GeneID" id="27340734"/>
<feature type="DNA-binding region" description="Homeobox" evidence="3">
    <location>
        <begin position="133"/>
        <end position="192"/>
    </location>
</feature>
<dbReference type="GO" id="GO:0003677">
    <property type="term" value="F:DNA binding"/>
    <property type="evidence" value="ECO:0007669"/>
    <property type="project" value="UniProtKB-UniRule"/>
</dbReference>
<dbReference type="InterPro" id="IPR050720">
    <property type="entry name" value="Engrailed_Homeobox_TFs"/>
</dbReference>
<dbReference type="CDD" id="cd00086">
    <property type="entry name" value="homeodomain"/>
    <property type="match status" value="1"/>
</dbReference>
<dbReference type="EMBL" id="KN847040">
    <property type="protein sequence ID" value="KIW34784.1"/>
    <property type="molecule type" value="Genomic_DNA"/>
</dbReference>
<dbReference type="Pfam" id="PF00046">
    <property type="entry name" value="Homeodomain"/>
    <property type="match status" value="1"/>
</dbReference>
<evidence type="ECO:0000256" key="4">
    <source>
        <dbReference type="RuleBase" id="RU000682"/>
    </source>
</evidence>
<keyword evidence="8" id="KW-1185">Reference proteome</keyword>
<keyword evidence="2 3" id="KW-0539">Nucleus</keyword>
<evidence type="ECO:0000256" key="2">
    <source>
        <dbReference type="ARBA" id="ARBA00023242"/>
    </source>
</evidence>
<dbReference type="GO" id="GO:0016586">
    <property type="term" value="C:RSC-type complex"/>
    <property type="evidence" value="ECO:0007669"/>
    <property type="project" value="TreeGrafter"/>
</dbReference>
<dbReference type="PANTHER" id="PTHR24341">
    <property type="entry name" value="HOMEOBOX PROTEIN ENGRAILED"/>
    <property type="match status" value="1"/>
</dbReference>
<dbReference type="HOGENOM" id="CLU_022031_0_0_1"/>
<dbReference type="PANTHER" id="PTHR24341:SF6">
    <property type="entry name" value="HOMEOBOX PROTEIN INVECTED"/>
    <property type="match status" value="1"/>
</dbReference>
<dbReference type="AlphaFoldDB" id="A0A0D2DG99"/>
<feature type="region of interest" description="Disordered" evidence="5">
    <location>
        <begin position="184"/>
        <end position="213"/>
    </location>
</feature>
<feature type="compositionally biased region" description="Low complexity" evidence="5">
    <location>
        <begin position="271"/>
        <end position="285"/>
    </location>
</feature>
<name>A0A0D2DG99_9EURO</name>
<evidence type="ECO:0000256" key="3">
    <source>
        <dbReference type="PROSITE-ProRule" id="PRU00108"/>
    </source>
</evidence>
<evidence type="ECO:0000259" key="6">
    <source>
        <dbReference type="PROSITE" id="PS50071"/>
    </source>
</evidence>
<dbReference type="STRING" id="569365.A0A0D2DG99"/>
<accession>A0A0D2DG99</accession>
<dbReference type="Proteomes" id="UP000054466">
    <property type="component" value="Unassembled WGS sequence"/>
</dbReference>
<sequence>MPDQSPEHFDPTTAHILASTAFARKVGYLGDRGSGFTNQTGDIRLPAEEPARRNPVLTYQSSQAANMDYMQQNAFAFASQPQSQFIYPQVQYQAFMTHAQQPVDDFYMPYGGAEYADFADAGMMQDEFGENQEISTRPRLTKEQAEILEAHFQANHKPSSQLKRELAIQTNLKLNRVGNWFQNRRAKAKQQKRQEEYEAQHAATKPGSKEPKDLVLAEISRREIISPRSSVASPTKESSTNSAAASVSTAQTSPSPVTVVENPKEASWNSLQRALGQAKAAQGQQVTQPQATAMSSLEIPPQTASMQLPIRLNDSHTASSTSSLPTWPNRTAGTVPYPSPITFQDTSFDFGFGDEVAEQTPSQDPTTIDPVADYGQESFVVTPEDYRESLATPKGMHSHQSPMTALPSPGLTMPSYPGSRRPSTTEDLSTNFSHFALASDAPNMLPDQRVSEGICPPQSGPLDIAARRKRPRPAALTSASLRSRSYGAMTSASPTFRQGIMSPQAPHGVRHVKSAGQSLHSRYAGIRKASSAQRSPMCASTFAEAEALNQLMAQQAMTTTPLGELAEPLLSPDHMPSGYVIDPEKNPFFAQAIDMSNQYSMRPPQNLAIAAASPPVTPMMAAFMSRAQSQQSLIPPASAPPQYAAFTDYTPPYSAGPLTNSSWSDCPLTSPEIPSFPVTHIASLGFPNQCDGLSGQFQQFVLPSDNKSEVDFVSHVEQKKTEFYIQEFPNQKEEHAHVAQQLAQQKPKNYVFANTAPQDYTGT</sequence>
<protein>
    <recommendedName>
        <fullName evidence="6">Homeobox domain-containing protein</fullName>
    </recommendedName>
</protein>
<dbReference type="RefSeq" id="XP_016255000.1">
    <property type="nucleotide sequence ID" value="XM_016388072.1"/>
</dbReference>
<evidence type="ECO:0000313" key="8">
    <source>
        <dbReference type="Proteomes" id="UP000054466"/>
    </source>
</evidence>
<evidence type="ECO:0000256" key="5">
    <source>
        <dbReference type="SAM" id="MobiDB-lite"/>
    </source>
</evidence>
<dbReference type="SMART" id="SM00389">
    <property type="entry name" value="HOX"/>
    <property type="match status" value="1"/>
</dbReference>
<organism evidence="7 8">
    <name type="scientific">Cladophialophora immunda</name>
    <dbReference type="NCBI Taxonomy" id="569365"/>
    <lineage>
        <taxon>Eukaryota</taxon>
        <taxon>Fungi</taxon>
        <taxon>Dikarya</taxon>
        <taxon>Ascomycota</taxon>
        <taxon>Pezizomycotina</taxon>
        <taxon>Eurotiomycetes</taxon>
        <taxon>Chaetothyriomycetidae</taxon>
        <taxon>Chaetothyriales</taxon>
        <taxon>Herpotrichiellaceae</taxon>
        <taxon>Cladophialophora</taxon>
    </lineage>
</organism>
<reference evidence="7 8" key="1">
    <citation type="submission" date="2015-01" db="EMBL/GenBank/DDBJ databases">
        <title>The Genome Sequence of Cladophialophora immunda CBS83496.</title>
        <authorList>
            <consortium name="The Broad Institute Genomics Platform"/>
            <person name="Cuomo C."/>
            <person name="de Hoog S."/>
            <person name="Gorbushina A."/>
            <person name="Stielow B."/>
            <person name="Teixiera M."/>
            <person name="Abouelleil A."/>
            <person name="Chapman S.B."/>
            <person name="Priest M."/>
            <person name="Young S.K."/>
            <person name="Wortman J."/>
            <person name="Nusbaum C."/>
            <person name="Birren B."/>
        </authorList>
    </citation>
    <scope>NUCLEOTIDE SEQUENCE [LARGE SCALE GENOMIC DNA]</scope>
    <source>
        <strain evidence="7 8">CBS 83496</strain>
    </source>
</reference>
<gene>
    <name evidence="7" type="ORF">PV07_01540</name>
</gene>
<dbReference type="InterPro" id="IPR009057">
    <property type="entry name" value="Homeodomain-like_sf"/>
</dbReference>
<dbReference type="VEuPathDB" id="FungiDB:PV07_01540"/>
<keyword evidence="3 4" id="KW-0371">Homeobox</keyword>
<keyword evidence="3 4" id="KW-0238">DNA-binding</keyword>